<evidence type="ECO:0000313" key="3">
    <source>
        <dbReference type="Proteomes" id="UP000464754"/>
    </source>
</evidence>
<sequence>MKRKERTKILVHCEKEFLQAWADRFDKEAPYQVLEKPSQSLTMVKMRESAQKSLFYLCEVLISEARVECNGVIGIGMIQGIEEEKAYALAVIDAAFRAQLPGVKELEEELRKKAKQQEEEMRIRREGIEKTKVNFETMDV</sequence>
<evidence type="ECO:0008006" key="4">
    <source>
        <dbReference type="Google" id="ProtNLM"/>
    </source>
</evidence>
<dbReference type="GO" id="GO:0015716">
    <property type="term" value="P:organic phosphonate transport"/>
    <property type="evidence" value="ECO:0007669"/>
    <property type="project" value="InterPro"/>
</dbReference>
<dbReference type="Proteomes" id="UP000464754">
    <property type="component" value="Chromosome"/>
</dbReference>
<reference evidence="3" key="1">
    <citation type="submission" date="2019-05" db="EMBL/GenBank/DDBJ databases">
        <title>Complete genome sequencing of Absiella argi strain JCM 30884.</title>
        <authorList>
            <person name="Sakamoto M."/>
            <person name="Murakami T."/>
            <person name="Mori H."/>
        </authorList>
    </citation>
    <scope>NUCLEOTIDE SEQUENCE [LARGE SCALE GENOMIC DNA]</scope>
    <source>
        <strain evidence="3">JCM 30884</strain>
    </source>
</reference>
<proteinExistence type="predicted"/>
<keyword evidence="1" id="KW-0175">Coiled coil</keyword>
<name>A0A6N4TLR4_9FIRM</name>
<feature type="coiled-coil region" evidence="1">
    <location>
        <begin position="100"/>
        <end position="131"/>
    </location>
</feature>
<accession>A0A6N4TLR4</accession>
<dbReference type="GO" id="GO:0019634">
    <property type="term" value="P:organic phosphonate metabolic process"/>
    <property type="evidence" value="ECO:0007669"/>
    <property type="project" value="InterPro"/>
</dbReference>
<dbReference type="KEGG" id="aarg:Aargi30884_26020"/>
<dbReference type="Pfam" id="PF06754">
    <property type="entry name" value="PhnG"/>
    <property type="match status" value="1"/>
</dbReference>
<dbReference type="InterPro" id="IPR009609">
    <property type="entry name" value="Phosphonate_metab_PhnG"/>
</dbReference>
<organism evidence="2 3">
    <name type="scientific">Amedibacterium intestinale</name>
    <dbReference type="NCBI Taxonomy" id="2583452"/>
    <lineage>
        <taxon>Bacteria</taxon>
        <taxon>Bacillati</taxon>
        <taxon>Bacillota</taxon>
        <taxon>Erysipelotrichia</taxon>
        <taxon>Erysipelotrichales</taxon>
        <taxon>Erysipelotrichaceae</taxon>
        <taxon>Amedibacterium</taxon>
    </lineage>
</organism>
<dbReference type="NCBIfam" id="TIGR03293">
    <property type="entry name" value="PhnG_redo"/>
    <property type="match status" value="1"/>
</dbReference>
<keyword evidence="3" id="KW-1185">Reference proteome</keyword>
<evidence type="ECO:0000313" key="2">
    <source>
        <dbReference type="EMBL" id="BBK23699.1"/>
    </source>
</evidence>
<evidence type="ECO:0000256" key="1">
    <source>
        <dbReference type="SAM" id="Coils"/>
    </source>
</evidence>
<dbReference type="AlphaFoldDB" id="A0A6N4TLR4"/>
<gene>
    <name evidence="2" type="ORF">Aargi30884_26020</name>
</gene>
<dbReference type="RefSeq" id="WP_118276853.1">
    <property type="nucleotide sequence ID" value="NZ_AP019695.1"/>
</dbReference>
<dbReference type="EMBL" id="AP019695">
    <property type="protein sequence ID" value="BBK23699.1"/>
    <property type="molecule type" value="Genomic_DNA"/>
</dbReference>
<protein>
    <recommendedName>
        <fullName evidence="4">Phosphonate C-P lyase system protein PhnG</fullName>
    </recommendedName>
</protein>